<feature type="compositionally biased region" description="Low complexity" evidence="1">
    <location>
        <begin position="1"/>
        <end position="15"/>
    </location>
</feature>
<evidence type="ECO:0000259" key="2">
    <source>
        <dbReference type="SMART" id="SM00470"/>
    </source>
</evidence>
<dbReference type="Proteomes" id="UP000301309">
    <property type="component" value="Unassembled WGS sequence"/>
</dbReference>
<dbReference type="InterPro" id="IPR050336">
    <property type="entry name" value="Chromosome_partition/occlusion"/>
</dbReference>
<keyword evidence="4" id="KW-1185">Reference proteome</keyword>
<evidence type="ECO:0000256" key="1">
    <source>
        <dbReference type="SAM" id="MobiDB-lite"/>
    </source>
</evidence>
<evidence type="ECO:0000313" key="4">
    <source>
        <dbReference type="Proteomes" id="UP000301309"/>
    </source>
</evidence>
<dbReference type="PANTHER" id="PTHR33375:SF1">
    <property type="entry name" value="CHROMOSOME-PARTITIONING PROTEIN PARB-RELATED"/>
    <property type="match status" value="1"/>
</dbReference>
<dbReference type="OrthoDB" id="3846919at2"/>
<dbReference type="InterPro" id="IPR003115">
    <property type="entry name" value="ParB_N"/>
</dbReference>
<organism evidence="3 4">
    <name type="scientific">Streptomyces violaceusniger</name>
    <dbReference type="NCBI Taxonomy" id="68280"/>
    <lineage>
        <taxon>Bacteria</taxon>
        <taxon>Bacillati</taxon>
        <taxon>Actinomycetota</taxon>
        <taxon>Actinomycetes</taxon>
        <taxon>Kitasatosporales</taxon>
        <taxon>Streptomycetaceae</taxon>
        <taxon>Streptomyces</taxon>
        <taxon>Streptomyces violaceusniger group</taxon>
    </lineage>
</organism>
<dbReference type="SUPFAM" id="SSF110849">
    <property type="entry name" value="ParB/Sulfiredoxin"/>
    <property type="match status" value="1"/>
</dbReference>
<dbReference type="AlphaFoldDB" id="A0A4D4KKA2"/>
<reference evidence="3 4" key="1">
    <citation type="journal article" date="2020" name="Int. J. Syst. Evol. Microbiol.">
        <title>Reclassification of Streptomyces castelarensis and Streptomyces sporoclivatus as later heterotypic synonyms of Streptomyces antimycoticus.</title>
        <authorList>
            <person name="Komaki H."/>
            <person name="Tamura T."/>
        </authorList>
    </citation>
    <scope>NUCLEOTIDE SEQUENCE [LARGE SCALE GENOMIC DNA]</scope>
    <source>
        <strain evidence="3 4">NBRC 13459</strain>
    </source>
</reference>
<accession>A0A4D4KKA2</accession>
<sequence length="525" mass="58707">MTSTVKSKVTQKTRTPSTDPAGGTPATTSESPPPDTEEQQHLIVRLDPSLIVRDGHNARTTDTEPDEKLIASVKELGVQDAISVRPASDGTYGAFKGWRRAQALQIANTTAEAEGRPVRQVPAIVRDDLVGRDAMTHMLSLIENDHREPMNQRDRVQAIETLALVEMSEAERDQMARALKIKRAEIRAARQAARLDEEALRRAALQGFDLVQMAELAEVEDLRGAAQMLEEAKAKDDAESEGGRGHWDHALARLKQTKADIQAREKALKELEEAGIPLLRDHFPWGTKDTSRPLTDLCTQLGMPLTVDKHVHCGGHSARLDEESRPIWFCSDPAQYGHKLRPRAQKPKQSMSLEEKEARQRTIAGNKAWKTARTVREEFLRKRCQGRSLSEAARLFALRVVMNSPYLWAKWCERQDTETVARYLGVPDPNADLAASSRRIGGPFDELVERHGKTKGWHQVYAQVVAALEYSLREPKAWQSLDRQQAAYLAHLRDEGYRLSDIEDLALSQSWPPPSSEDAADSQAA</sequence>
<dbReference type="Pfam" id="PF02195">
    <property type="entry name" value="ParB_N"/>
    <property type="match status" value="1"/>
</dbReference>
<protein>
    <recommendedName>
        <fullName evidence="2">ParB-like N-terminal domain-containing protein</fullName>
    </recommendedName>
</protein>
<dbReference type="SMART" id="SM00470">
    <property type="entry name" value="ParB"/>
    <property type="match status" value="1"/>
</dbReference>
<comment type="caution">
    <text evidence="3">The sequence shown here is derived from an EMBL/GenBank/DDBJ whole genome shotgun (WGS) entry which is preliminary data.</text>
</comment>
<dbReference type="GO" id="GO:0007059">
    <property type="term" value="P:chromosome segregation"/>
    <property type="evidence" value="ECO:0007669"/>
    <property type="project" value="TreeGrafter"/>
</dbReference>
<dbReference type="InterPro" id="IPR036086">
    <property type="entry name" value="ParB/Sulfiredoxin_sf"/>
</dbReference>
<dbReference type="RefSeq" id="WP_137975641.1">
    <property type="nucleotide sequence ID" value="NZ_BAAASO010000050.1"/>
</dbReference>
<evidence type="ECO:0000313" key="3">
    <source>
        <dbReference type="EMBL" id="GDY49385.1"/>
    </source>
</evidence>
<dbReference type="Gene3D" id="3.90.1530.30">
    <property type="match status" value="1"/>
</dbReference>
<dbReference type="GO" id="GO:0005694">
    <property type="term" value="C:chromosome"/>
    <property type="evidence" value="ECO:0007669"/>
    <property type="project" value="TreeGrafter"/>
</dbReference>
<feature type="domain" description="ParB-like N-terminal" evidence="2">
    <location>
        <begin position="44"/>
        <end position="145"/>
    </location>
</feature>
<dbReference type="EMBL" id="BJHW01000001">
    <property type="protein sequence ID" value="GDY49385.1"/>
    <property type="molecule type" value="Genomic_DNA"/>
</dbReference>
<proteinExistence type="predicted"/>
<feature type="region of interest" description="Disordered" evidence="1">
    <location>
        <begin position="1"/>
        <end position="40"/>
    </location>
</feature>
<dbReference type="PANTHER" id="PTHR33375">
    <property type="entry name" value="CHROMOSOME-PARTITIONING PROTEIN PARB-RELATED"/>
    <property type="match status" value="1"/>
</dbReference>
<name>A0A4D4KKA2_STRVO</name>
<gene>
    <name evidence="3" type="ORF">SVIO_000080</name>
</gene>